<reference evidence="1 2" key="1">
    <citation type="journal article" date="2014" name="Genome Announc.">
        <title>Draft Genome Sequences of Marine Flavobacterium Nonlabens Strains NR17, NR24, NR27, NR32, NR33, and Ara13.</title>
        <authorList>
            <person name="Nakanishi M."/>
            <person name="Meirelles P."/>
            <person name="Suzuki R."/>
            <person name="Takatani N."/>
            <person name="Mino S."/>
            <person name="Suda W."/>
            <person name="Oshima K."/>
            <person name="Hattori M."/>
            <person name="Ohkuma M."/>
            <person name="Hosokawa M."/>
            <person name="Miyashita K."/>
            <person name="Thompson F.L."/>
            <person name="Niwa A."/>
            <person name="Sawabe T."/>
            <person name="Sawabe T."/>
        </authorList>
    </citation>
    <scope>NUCLEOTIDE SEQUENCE [LARGE SCALE GENOMIC DNA]</scope>
    <source>
        <strain evidence="2">JCM19275</strain>
    </source>
</reference>
<dbReference type="Proteomes" id="UP000029647">
    <property type="component" value="Unassembled WGS sequence"/>
</dbReference>
<dbReference type="AlphaFoldDB" id="A0A090WDD9"/>
<dbReference type="SUPFAM" id="SSF75005">
    <property type="entry name" value="Arabinanase/levansucrase/invertase"/>
    <property type="match status" value="1"/>
</dbReference>
<dbReference type="EMBL" id="BBNT01000003">
    <property type="protein sequence ID" value="GAL74971.1"/>
    <property type="molecule type" value="Genomic_DNA"/>
</dbReference>
<comment type="caution">
    <text evidence="1">The sequence shown here is derived from an EMBL/GenBank/DDBJ whole genome shotgun (WGS) entry which is preliminary data.</text>
</comment>
<evidence type="ECO:0000313" key="2">
    <source>
        <dbReference type="Proteomes" id="UP000029647"/>
    </source>
</evidence>
<evidence type="ECO:0000313" key="1">
    <source>
        <dbReference type="EMBL" id="GAL74971.1"/>
    </source>
</evidence>
<accession>A0A090WDD9</accession>
<organism evidence="1 2">
    <name type="scientific">Nonlabens ulvanivorans</name>
    <name type="common">Persicivirga ulvanivorans</name>
    <dbReference type="NCBI Taxonomy" id="906888"/>
    <lineage>
        <taxon>Bacteria</taxon>
        <taxon>Pseudomonadati</taxon>
        <taxon>Bacteroidota</taxon>
        <taxon>Flavobacteriia</taxon>
        <taxon>Flavobacteriales</taxon>
        <taxon>Flavobacteriaceae</taxon>
        <taxon>Nonlabens</taxon>
    </lineage>
</organism>
<dbReference type="Gene3D" id="2.115.10.20">
    <property type="entry name" value="Glycosyl hydrolase domain, family 43"/>
    <property type="match status" value="1"/>
</dbReference>
<name>A0A090WDD9_NONUL</name>
<gene>
    <name evidence="1" type="ORF">JCM19275_1010</name>
</gene>
<protein>
    <submittedName>
        <fullName evidence="1">Uncharacterized protein</fullName>
    </submittedName>
</protein>
<proteinExistence type="predicted"/>
<sequence length="295" mass="34466">MVKTLKSHEIKILPSNILEHLAQFDFRFNPSFINCDKFNYLAIRVCRSKGDEVNALLYKWSSEENLEILDLSNYGESNLEVQKVADPKLFKIDKSVYCTFNTGFVSRSSNRLFLALISDFNNIKIKECFFNDRQRIEKNWSFFKKNNELYAIYSINPLIILKAINKKENNDLIFEKSSQKDTTLPKLSLGTQLAKVGEDEYLMIAHKKMYLKNKRLYYGVPLIFNTKDLKVTTSCSSYLIDSYKSLFGNRFKFNKNLISCTYFSGICVLNDYFIISYGVNDIEMRIVKVKKEKLL</sequence>
<dbReference type="InterPro" id="IPR023296">
    <property type="entry name" value="Glyco_hydro_beta-prop_sf"/>
</dbReference>